<evidence type="ECO:0000313" key="5">
    <source>
        <dbReference type="Proteomes" id="UP000045840"/>
    </source>
</evidence>
<dbReference type="AlphaFoldDB" id="A0A0T9R2L8"/>
<reference evidence="2" key="1">
    <citation type="submission" date="2015-03" db="EMBL/GenBank/DDBJ databases">
        <authorList>
            <person name="Murphy D."/>
        </authorList>
    </citation>
    <scope>NUCLEOTIDE SEQUENCE [LARGE SCALE GENOMIC DNA]</scope>
    <source>
        <strain evidence="2">A125KOH2</strain>
    </source>
</reference>
<dbReference type="RefSeq" id="WP_072086353.1">
    <property type="nucleotide sequence ID" value="NZ_CAWMMU010000034.1"/>
</dbReference>
<dbReference type="Proteomes" id="UP000045840">
    <property type="component" value="Unassembled WGS sequence"/>
</dbReference>
<dbReference type="Proteomes" id="UP000044625">
    <property type="component" value="Unassembled WGS sequence"/>
</dbReference>
<dbReference type="EMBL" id="CWJL01000034">
    <property type="protein sequence ID" value="CRY69102.1"/>
    <property type="molecule type" value="Genomic_DNA"/>
</dbReference>
<reference evidence="3 4" key="2">
    <citation type="submission" date="2015-03" db="EMBL/GenBank/DDBJ databases">
        <authorList>
            <consortium name="Pathogen Informatics"/>
            <person name="Murphy D."/>
        </authorList>
    </citation>
    <scope>NUCLEOTIDE SEQUENCE [LARGE SCALE GENOMIC DNA]</scope>
    <source>
        <strain evidence="3">Type strain: CIP110230</strain>
        <strain evidence="4">type strain: CIP110230</strain>
    </source>
</reference>
<dbReference type="InterPro" id="IPR014121">
    <property type="entry name" value="TraN_Ftype"/>
</dbReference>
<accession>A0A0T9R2L8</accession>
<evidence type="ECO:0000313" key="4">
    <source>
        <dbReference type="Proteomes" id="UP000044625"/>
    </source>
</evidence>
<keyword evidence="4" id="KW-1185">Reference proteome</keyword>
<dbReference type="STRING" id="1288385.ERS137968_04242"/>
<keyword evidence="1" id="KW-0732">Signal</keyword>
<dbReference type="OrthoDB" id="5297981at2"/>
<proteinExistence type="predicted"/>
<evidence type="ECO:0000313" key="3">
    <source>
        <dbReference type="EMBL" id="CRY69102.1"/>
    </source>
</evidence>
<gene>
    <name evidence="2" type="ORF">ERS008529_03914</name>
    <name evidence="3" type="ORF">ERS137968_04242</name>
</gene>
<organism evidence="2 5">
    <name type="scientific">Yersinia pekkanenii</name>
    <dbReference type="NCBI Taxonomy" id="1288385"/>
    <lineage>
        <taxon>Bacteria</taxon>
        <taxon>Pseudomonadati</taxon>
        <taxon>Pseudomonadota</taxon>
        <taxon>Gammaproteobacteria</taxon>
        <taxon>Enterobacterales</taxon>
        <taxon>Yersiniaceae</taxon>
        <taxon>Yersinia</taxon>
    </lineage>
</organism>
<dbReference type="NCBIfam" id="TIGR02750">
    <property type="entry name" value="TraN_Ftype"/>
    <property type="match status" value="1"/>
</dbReference>
<evidence type="ECO:0000313" key="2">
    <source>
        <dbReference type="EMBL" id="CNI40157.1"/>
    </source>
</evidence>
<sequence>MKQRSKFFFLPLFISLVLMTTSDANDKYKEGADFAKSIQGQGTNQLNSFSAPNTFPGFTATPPETGYYGGETSMSNADILNAGNHALNTSEVGKVAQESLLNRPSDQLSLDAPFIDNGFQIQDKADIITEGSNEFCEPVNVNKTEINTFRCDRAPAIEVACTRTASIDGTWVDSTADVDVIIDSRQLFFHAIGTGKEYQSGASTTFVVPANINGPILSATMTHIGMGSTYLMMQVLGVEVNISDGTRNFTPTITALTAGQQIPVNIVLSSSPSATVNFYNSKQHWFTVVLRVHTGSREYQPKVVWTESCPFNKAEEVLITSQCVEAGGNRTITVEGKQYSVYSDCWKYKDTYFSQVADNGTCGKYMADSACTLSSQKCLTSIGNICTQEQVYFSCETKISGEAQLCAGELVCNDGSCDLLNNDKSNSFGNAVSGLAALAAAGEDVAALNGINVTAFTGAPKSCRQAAAGFSNCCKDSGWGASIGLAHCDSDEKALGEAKERLLTVYIGDYCSRKVLGVCLQKKKSYCQFDSKLAQIIQEQGRGWQLGVNFGSAESPNCRGITIDELQRILFDKVDFSNFYSDLTGGTTIPVDADIISRVKEQVAASMQQQSARGK</sequence>
<reference evidence="5" key="3">
    <citation type="submission" date="2015-03" db="EMBL/GenBank/DDBJ databases">
        <authorList>
            <consortium name="Pathogen Informatics"/>
        </authorList>
    </citation>
    <scope>NUCLEOTIDE SEQUENCE [LARGE SCALE GENOMIC DNA]</scope>
    <source>
        <strain evidence="5">A125KOH2</strain>
    </source>
</reference>
<evidence type="ECO:0000256" key="1">
    <source>
        <dbReference type="SAM" id="SignalP"/>
    </source>
</evidence>
<feature type="signal peptide" evidence="1">
    <location>
        <begin position="1"/>
        <end position="24"/>
    </location>
</feature>
<protein>
    <submittedName>
        <fullName evidence="2">Conjugal transfer mating pair stabilization protein TraN</fullName>
    </submittedName>
</protein>
<dbReference type="EMBL" id="CQAZ01000046">
    <property type="protein sequence ID" value="CNI40157.1"/>
    <property type="molecule type" value="Genomic_DNA"/>
</dbReference>
<feature type="chain" id="PRO_5006695892" evidence="1">
    <location>
        <begin position="25"/>
        <end position="615"/>
    </location>
</feature>
<name>A0A0T9R2L8_9GAMM</name>
<dbReference type="Pfam" id="PF06986">
    <property type="entry name" value="F_T4SS_TraN"/>
    <property type="match status" value="1"/>
</dbReference>